<feature type="transmembrane region" description="Helical" evidence="1">
    <location>
        <begin position="12"/>
        <end position="31"/>
    </location>
</feature>
<dbReference type="Proteomes" id="UP000031668">
    <property type="component" value="Unassembled WGS sequence"/>
</dbReference>
<name>A0A0C2MMZ4_THEKT</name>
<evidence type="ECO:0000313" key="3">
    <source>
        <dbReference type="Proteomes" id="UP000031668"/>
    </source>
</evidence>
<keyword evidence="3" id="KW-1185">Reference proteome</keyword>
<dbReference type="EMBL" id="JWZT01004812">
    <property type="protein sequence ID" value="KII63006.1"/>
    <property type="molecule type" value="Genomic_DNA"/>
</dbReference>
<feature type="transmembrane region" description="Helical" evidence="1">
    <location>
        <begin position="70"/>
        <end position="92"/>
    </location>
</feature>
<organism evidence="2 3">
    <name type="scientific">Thelohanellus kitauei</name>
    <name type="common">Myxosporean</name>
    <dbReference type="NCBI Taxonomy" id="669202"/>
    <lineage>
        <taxon>Eukaryota</taxon>
        <taxon>Metazoa</taxon>
        <taxon>Cnidaria</taxon>
        <taxon>Myxozoa</taxon>
        <taxon>Myxosporea</taxon>
        <taxon>Bivalvulida</taxon>
        <taxon>Platysporina</taxon>
        <taxon>Myxobolidae</taxon>
        <taxon>Thelohanellus</taxon>
    </lineage>
</organism>
<feature type="transmembrane region" description="Helical" evidence="1">
    <location>
        <begin position="145"/>
        <end position="170"/>
    </location>
</feature>
<dbReference type="AlphaFoldDB" id="A0A0C2MMZ4"/>
<accession>A0A0C2MMZ4</accession>
<keyword evidence="1" id="KW-0812">Transmembrane</keyword>
<feature type="transmembrane region" description="Helical" evidence="1">
    <location>
        <begin position="99"/>
        <end position="122"/>
    </location>
</feature>
<evidence type="ECO:0000313" key="2">
    <source>
        <dbReference type="EMBL" id="KII63006.1"/>
    </source>
</evidence>
<evidence type="ECO:0000256" key="1">
    <source>
        <dbReference type="SAM" id="Phobius"/>
    </source>
</evidence>
<proteinExistence type="predicted"/>
<reference evidence="2 3" key="1">
    <citation type="journal article" date="2014" name="Genome Biol. Evol.">
        <title>The genome of the myxosporean Thelohanellus kitauei shows adaptations to nutrient acquisition within its fish host.</title>
        <authorList>
            <person name="Yang Y."/>
            <person name="Xiong J."/>
            <person name="Zhou Z."/>
            <person name="Huo F."/>
            <person name="Miao W."/>
            <person name="Ran C."/>
            <person name="Liu Y."/>
            <person name="Zhang J."/>
            <person name="Feng J."/>
            <person name="Wang M."/>
            <person name="Wang M."/>
            <person name="Wang L."/>
            <person name="Yao B."/>
        </authorList>
    </citation>
    <scope>NUCLEOTIDE SEQUENCE [LARGE SCALE GENOMIC DNA]</scope>
    <source>
        <strain evidence="2">Wuqing</strain>
    </source>
</reference>
<comment type="caution">
    <text evidence="2">The sequence shown here is derived from an EMBL/GenBank/DDBJ whole genome shotgun (WGS) entry which is preliminary data.</text>
</comment>
<keyword evidence="1" id="KW-0472">Membrane</keyword>
<keyword evidence="1" id="KW-1133">Transmembrane helix</keyword>
<gene>
    <name evidence="2" type="ORF">RF11_02098</name>
</gene>
<sequence>MNKLKVVKLLKSLIVIIQAISVIHLIGFLLFDKWFHCYEPDGSISYDIGIVEICINDNCLLLEQLENILLFMKITTFMAIIVTCGSLSLSVVKFYDTKTYLLATTSRVCSCIVLLTLGVLSVDYHRSLNIMDICTGFLDSNGTVIAGYFSIIIWILALFYAFMPFIEYYLNKL</sequence>
<protein>
    <submittedName>
        <fullName evidence="2">Uncharacterized protein</fullName>
    </submittedName>
</protein>